<evidence type="ECO:0000256" key="3">
    <source>
        <dbReference type="ARBA" id="ARBA00013368"/>
    </source>
</evidence>
<evidence type="ECO:0000259" key="5">
    <source>
        <dbReference type="Pfam" id="PF13476"/>
    </source>
</evidence>
<evidence type="ECO:0000313" key="7">
    <source>
        <dbReference type="Proteomes" id="UP001169242"/>
    </source>
</evidence>
<dbReference type="InterPro" id="IPR038729">
    <property type="entry name" value="Rad50/SbcC_AAA"/>
</dbReference>
<dbReference type="Gene3D" id="3.40.50.300">
    <property type="entry name" value="P-loop containing nucleotide triphosphate hydrolases"/>
    <property type="match status" value="2"/>
</dbReference>
<sequence length="815" mass="95928">MMRINKVKIENFKTYKEKVEFDFRDSKFILISGPNGYGKTTIIEAIEWGITGRIRRIENNFNERNTTKTERNRQENNAGIIKNRTCSSEEYIKVELEIDINGQVIHIIRKQKDDKLDIESELEISGELSEENRQELIKLIKEDSFYQYHVCDTQKAYRFMNMKREDVKNQFDDFLKNREKENTIIEVLECAQKWNIDLIDQEKGKLISEDQLKQKNSKLQALKGANSEEKNYPLKKIFIDEKVDLISEPMEVLMQQKKSLKEVGYKKLSNSLNTLKYNNILKHKIILFETLLSKYNENREVTNKAIELKLYNNECIDILSQEIRQLQEFTSSLTCENLVNKREELKTLLTNISVRIFEENQIEIVSNLKQEILNVEEIIKDKQAGNNIIKVLSDIVGEKQSLILFQKEGDRCPVCGKEGFSSIEYDDITKEAEVYLRKARSDIGTLKLKLKAKQEEYNKLLLELKEEAKQNLNKKIEEKEIKLKEFEEIYNNTKEVFDLCKQLGIDYVSSIIDDAILLEYQNSIKSQIISSEHEKKIQEEVCNYLNLLGLEEIELVDNMNYQNSLVKLNSYIETAKYYEQLDFEFELFREKWIVLEKICKNKEIIDLENEIIKTVKENESINSRILELTTQNTQIKNKIDIIRSKLSVLEAEELHSVGEYLYKIFYKIIKHTSIGEFKIVRDRAKVNAGTTIQDDKNVNILNILSEGQLSTFMIALFLGNAFRRTNETVFKTYFLDDITNSMDDMNVLSLVEIIKYQLNIEEGVFNQFFFSTCDNSLEKMFIHKMNSFGIEWQNIKFKRDTHGVINYYNNEQIKF</sequence>
<dbReference type="InterPro" id="IPR027417">
    <property type="entry name" value="P-loop_NTPase"/>
</dbReference>
<keyword evidence="7" id="KW-1185">Reference proteome</keyword>
<protein>
    <recommendedName>
        <fullName evidence="3">Nuclease SbcCD subunit C</fullName>
    </recommendedName>
</protein>
<proteinExistence type="inferred from homology"/>
<feature type="domain" description="Rad50/SbcC-type AAA" evidence="5">
    <location>
        <begin position="6"/>
        <end position="220"/>
    </location>
</feature>
<dbReference type="PANTHER" id="PTHR32114:SF2">
    <property type="entry name" value="ABC TRANSPORTER ABCH.3"/>
    <property type="match status" value="1"/>
</dbReference>
<dbReference type="Pfam" id="PF13476">
    <property type="entry name" value="AAA_23"/>
    <property type="match status" value="1"/>
</dbReference>
<keyword evidence="4" id="KW-0175">Coiled coil</keyword>
<evidence type="ECO:0000256" key="1">
    <source>
        <dbReference type="ARBA" id="ARBA00006930"/>
    </source>
</evidence>
<comment type="subunit">
    <text evidence="2">Heterodimer of SbcC and SbcD.</text>
</comment>
<comment type="similarity">
    <text evidence="1">Belongs to the SMC family. SbcC subfamily.</text>
</comment>
<dbReference type="AlphaFoldDB" id="A0AA42DNZ7"/>
<organism evidence="6 7">
    <name type="scientific">Holtiella tumoricola</name>
    <dbReference type="NCBI Taxonomy" id="3018743"/>
    <lineage>
        <taxon>Bacteria</taxon>
        <taxon>Bacillati</taxon>
        <taxon>Bacillota</taxon>
        <taxon>Clostridia</taxon>
        <taxon>Lachnospirales</taxon>
        <taxon>Cellulosilyticaceae</taxon>
        <taxon>Holtiella</taxon>
    </lineage>
</organism>
<name>A0AA42DNZ7_9FIRM</name>
<feature type="coiled-coil region" evidence="4">
    <location>
        <begin position="436"/>
        <end position="496"/>
    </location>
</feature>
<dbReference type="GO" id="GO:0016887">
    <property type="term" value="F:ATP hydrolysis activity"/>
    <property type="evidence" value="ECO:0007669"/>
    <property type="project" value="InterPro"/>
</dbReference>
<comment type="caution">
    <text evidence="6">The sequence shown here is derived from an EMBL/GenBank/DDBJ whole genome shotgun (WGS) entry which is preliminary data.</text>
</comment>
<gene>
    <name evidence="6" type="ORF">PBV87_13205</name>
</gene>
<reference evidence="6" key="1">
    <citation type="journal article" date="2023" name="Int. J. Syst. Evol. Microbiol.">
        <title>&lt;i&gt;Holtiella tumoricola&lt;/i&gt; gen. nov. sp. nov., isolated from a human clinical sample.</title>
        <authorList>
            <person name="Allen-Vercoe E."/>
            <person name="Daigneault M.C."/>
            <person name="Vancuren S.J."/>
            <person name="Cochrane K."/>
            <person name="O'Neal L.L."/>
            <person name="Sankaranarayanan K."/>
            <person name="Lawson P.A."/>
        </authorList>
    </citation>
    <scope>NUCLEOTIDE SEQUENCE</scope>
    <source>
        <strain evidence="6">CC70A</strain>
    </source>
</reference>
<evidence type="ECO:0000256" key="2">
    <source>
        <dbReference type="ARBA" id="ARBA00011322"/>
    </source>
</evidence>
<dbReference type="Proteomes" id="UP001169242">
    <property type="component" value="Unassembled WGS sequence"/>
</dbReference>
<dbReference type="SUPFAM" id="SSF52540">
    <property type="entry name" value="P-loop containing nucleoside triphosphate hydrolases"/>
    <property type="match status" value="1"/>
</dbReference>
<accession>A0AA42DNZ7</accession>
<dbReference type="PANTHER" id="PTHR32114">
    <property type="entry name" value="ABC TRANSPORTER ABCH.3"/>
    <property type="match status" value="1"/>
</dbReference>
<evidence type="ECO:0000256" key="4">
    <source>
        <dbReference type="SAM" id="Coils"/>
    </source>
</evidence>
<dbReference type="EMBL" id="JAQIFT010000048">
    <property type="protein sequence ID" value="MDA3732445.1"/>
    <property type="molecule type" value="Genomic_DNA"/>
</dbReference>
<evidence type="ECO:0000313" key="6">
    <source>
        <dbReference type="EMBL" id="MDA3732445.1"/>
    </source>
</evidence>
<dbReference type="RefSeq" id="WP_271012590.1">
    <property type="nucleotide sequence ID" value="NZ_JAQIFT010000048.1"/>
</dbReference>
<dbReference type="GO" id="GO:0006302">
    <property type="term" value="P:double-strand break repair"/>
    <property type="evidence" value="ECO:0007669"/>
    <property type="project" value="InterPro"/>
</dbReference>